<gene>
    <name evidence="1" type="ORF">DT065_15785</name>
</gene>
<dbReference type="KEGG" id="rue:DT065_15785"/>
<dbReference type="OrthoDB" id="2967227at2"/>
<sequence>MMKQNVKKLLIGLCIVILIGFSYNQYKEREMYEASISSELKSDFHSLVTAMAHNQTYYEEILETDRITKRHAHLLALRTYNGDISRIKDEYERLAVEFERLEPRTIENDTSVNAIEIGSYFSELADYQRFEPEEMDDVLLELDADEREKIEHVKALNSVWLEAAERNVEGVTVRNGKVNFDARTYENYYGEDSLSNDFWVDMFVELDEETLKFLRQRNLSSIGERLE</sequence>
<dbReference type="EMBL" id="CP031092">
    <property type="protein sequence ID" value="AXF57317.1"/>
    <property type="molecule type" value="Genomic_DNA"/>
</dbReference>
<dbReference type="RefSeq" id="WP_114375020.1">
    <property type="nucleotide sequence ID" value="NZ_CP031092.1"/>
</dbReference>
<keyword evidence="2" id="KW-1185">Reference proteome</keyword>
<accession>A0A345C286</accession>
<organism evidence="1 2">
    <name type="scientific">Salicibibacter kimchii</name>
    <dbReference type="NCBI Taxonomy" id="2099786"/>
    <lineage>
        <taxon>Bacteria</taxon>
        <taxon>Bacillati</taxon>
        <taxon>Bacillota</taxon>
        <taxon>Bacilli</taxon>
        <taxon>Bacillales</taxon>
        <taxon>Bacillaceae</taxon>
        <taxon>Salicibibacter</taxon>
    </lineage>
</organism>
<name>A0A345C286_9BACI</name>
<evidence type="ECO:0000313" key="1">
    <source>
        <dbReference type="EMBL" id="AXF57317.1"/>
    </source>
</evidence>
<evidence type="ECO:0000313" key="2">
    <source>
        <dbReference type="Proteomes" id="UP000252100"/>
    </source>
</evidence>
<dbReference type="Proteomes" id="UP000252100">
    <property type="component" value="Chromosome"/>
</dbReference>
<proteinExistence type="predicted"/>
<protein>
    <submittedName>
        <fullName evidence="1">Uncharacterized protein</fullName>
    </submittedName>
</protein>
<dbReference type="AlphaFoldDB" id="A0A345C286"/>
<reference evidence="1 2" key="1">
    <citation type="journal article" date="2018" name="J. Microbiol.">
        <title>Salicibibacter kimchii gen. nov., sp. nov., a moderately halophilic and alkalitolerant bacterium in the family Bacillaceae, isolated from kimchi.</title>
        <authorList>
            <person name="Jang J.Y."/>
            <person name="Oh Y.J."/>
            <person name="Lim S.K."/>
            <person name="Park H.K."/>
            <person name="Lee C."/>
            <person name="Kim J.Y."/>
            <person name="Lee M.A."/>
            <person name="Choi H.J."/>
        </authorList>
    </citation>
    <scope>NUCLEOTIDE SEQUENCE [LARGE SCALE GENOMIC DNA]</scope>
    <source>
        <strain evidence="1 2">NKC1-1</strain>
    </source>
</reference>